<feature type="transmembrane region" description="Helical" evidence="6">
    <location>
        <begin position="79"/>
        <end position="100"/>
    </location>
</feature>
<proteinExistence type="inferred from homology"/>
<dbReference type="PANTHER" id="PTHR23302">
    <property type="entry name" value="TRANSMEMBRANE CHANNEL-RELATED"/>
    <property type="match status" value="1"/>
</dbReference>
<keyword evidence="9" id="KW-1185">Reference proteome</keyword>
<dbReference type="PANTHER" id="PTHR23302:SF45">
    <property type="entry name" value="TRANSMEMBRANE CHANNEL-LIKE PROTEIN 4"/>
    <property type="match status" value="1"/>
</dbReference>
<evidence type="ECO:0000256" key="5">
    <source>
        <dbReference type="ARBA" id="ARBA00023136"/>
    </source>
</evidence>
<dbReference type="AlphaFoldDB" id="A0A8C4SZ83"/>
<keyword evidence="3 6" id="KW-0812">Transmembrane</keyword>
<evidence type="ECO:0000259" key="7">
    <source>
        <dbReference type="Pfam" id="PF07810"/>
    </source>
</evidence>
<gene>
    <name evidence="8" type="primary">TMC4</name>
</gene>
<organism evidence="8 9">
    <name type="scientific">Erpetoichthys calabaricus</name>
    <name type="common">Rope fish</name>
    <name type="synonym">Calamoichthys calabaricus</name>
    <dbReference type="NCBI Taxonomy" id="27687"/>
    <lineage>
        <taxon>Eukaryota</taxon>
        <taxon>Metazoa</taxon>
        <taxon>Chordata</taxon>
        <taxon>Craniata</taxon>
        <taxon>Vertebrata</taxon>
        <taxon>Euteleostomi</taxon>
        <taxon>Actinopterygii</taxon>
        <taxon>Polypteriformes</taxon>
        <taxon>Polypteridae</taxon>
        <taxon>Erpetoichthys</taxon>
    </lineage>
</organism>
<evidence type="ECO:0000256" key="6">
    <source>
        <dbReference type="RuleBase" id="RU310713"/>
    </source>
</evidence>
<dbReference type="Pfam" id="PF07810">
    <property type="entry name" value="TMC"/>
    <property type="match status" value="1"/>
</dbReference>
<dbReference type="InterPro" id="IPR012496">
    <property type="entry name" value="TMC_dom"/>
</dbReference>
<dbReference type="InterPro" id="IPR038900">
    <property type="entry name" value="TMC"/>
</dbReference>
<protein>
    <recommendedName>
        <fullName evidence="6">Transmembrane channel-like protein</fullName>
    </recommendedName>
</protein>
<dbReference type="Proteomes" id="UP000694620">
    <property type="component" value="Chromosome 16"/>
</dbReference>
<comment type="subcellular location">
    <subcellularLocation>
        <location evidence="1 6">Membrane</location>
        <topology evidence="1 6">Multi-pass membrane protein</topology>
    </subcellularLocation>
</comment>
<dbReference type="GO" id="GO:0008381">
    <property type="term" value="F:mechanosensitive monoatomic ion channel activity"/>
    <property type="evidence" value="ECO:0007669"/>
    <property type="project" value="TreeGrafter"/>
</dbReference>
<feature type="transmembrane region" description="Helical" evidence="6">
    <location>
        <begin position="21"/>
        <end position="42"/>
    </location>
</feature>
<keyword evidence="5 6" id="KW-0472">Membrane</keyword>
<sequence length="531" mass="61455">MTSWQQRKGKYKLQSASYFRFLRFLVFLNLMSFFLIGCFVLIPNVTIRSLKLTTTSNSSVKNDTECTYYNPTPTGLVNFFNYVLDILSGTGMLEFSYLFYGFYESGEVDLVKKISYNIPVSYLVTCLCYMLFCIIWIVLSNDVFLHYFCSLVFSAWDFRLKSEKFIKLKQKTIRYEFQMELEEAEAHRAALHRTMSDNARLYGYRVALNLVVIACITGAFYCIYLATQESQRLQSETSFLLGLLIEYLPSVVITAANFIVPMICDFVMRFEAYTLSMQIKVILFRAVFLRFASLGVLLFSLWAQITCGGDVTATDCKACEYNYGHNYTMLSLIVSLHVMYKLMIFDLLTITLVTLLVEFPRRMLVDFCSWKLVKLWGYQQFLVPQNILQLIYGQTVVWIGVFFCPLLPLLNTIKFILIFYCKKLTLFRNCRPAEKTFRSARSNFFFRIILLIGLFVSCVPLGYSVAKIQPSKGCGPFRSLSRIWDVIPNSVAELPITTQQFLYFLGSQAFAVPLFLLCCHFMLYLINCVVF</sequence>
<feature type="transmembrane region" description="Helical" evidence="6">
    <location>
        <begin position="282"/>
        <end position="305"/>
    </location>
</feature>
<evidence type="ECO:0000313" key="9">
    <source>
        <dbReference type="Proteomes" id="UP000694620"/>
    </source>
</evidence>
<evidence type="ECO:0000256" key="2">
    <source>
        <dbReference type="ARBA" id="ARBA00006510"/>
    </source>
</evidence>
<feature type="transmembrane region" description="Helical" evidence="6">
    <location>
        <begin position="202"/>
        <end position="227"/>
    </location>
</feature>
<evidence type="ECO:0000256" key="1">
    <source>
        <dbReference type="ARBA" id="ARBA00004141"/>
    </source>
</evidence>
<reference evidence="8" key="3">
    <citation type="submission" date="2025-09" db="UniProtKB">
        <authorList>
            <consortium name="Ensembl"/>
        </authorList>
    </citation>
    <scope>IDENTIFICATION</scope>
</reference>
<reference evidence="8" key="1">
    <citation type="submission" date="2021-06" db="EMBL/GenBank/DDBJ databases">
        <authorList>
            <consortium name="Wellcome Sanger Institute Data Sharing"/>
        </authorList>
    </citation>
    <scope>NUCLEOTIDE SEQUENCE [LARGE SCALE GENOMIC DNA]</scope>
</reference>
<keyword evidence="4 6" id="KW-1133">Transmembrane helix</keyword>
<feature type="transmembrane region" description="Helical" evidence="6">
    <location>
        <begin position="444"/>
        <end position="463"/>
    </location>
</feature>
<evidence type="ECO:0000256" key="4">
    <source>
        <dbReference type="ARBA" id="ARBA00022989"/>
    </source>
</evidence>
<dbReference type="Ensembl" id="ENSECRT00000025407.1">
    <property type="protein sequence ID" value="ENSECRP00000024868.1"/>
    <property type="gene ID" value="ENSECRG00000016604.1"/>
</dbReference>
<feature type="transmembrane region" description="Helical" evidence="6">
    <location>
        <begin position="398"/>
        <end position="421"/>
    </location>
</feature>
<feature type="transmembrane region" description="Helical" evidence="6">
    <location>
        <begin position="501"/>
        <end position="526"/>
    </location>
</feature>
<reference evidence="8" key="2">
    <citation type="submission" date="2025-08" db="UniProtKB">
        <authorList>
            <consortium name="Ensembl"/>
        </authorList>
    </citation>
    <scope>IDENTIFICATION</scope>
</reference>
<accession>A0A8C4SZ83</accession>
<comment type="similarity">
    <text evidence="2 6">Belongs to the TMC family.</text>
</comment>
<evidence type="ECO:0000256" key="3">
    <source>
        <dbReference type="ARBA" id="ARBA00022692"/>
    </source>
</evidence>
<feature type="domain" description="TMC" evidence="7">
    <location>
        <begin position="339"/>
        <end position="440"/>
    </location>
</feature>
<feature type="transmembrane region" description="Helical" evidence="6">
    <location>
        <begin position="120"/>
        <end position="138"/>
    </location>
</feature>
<dbReference type="GeneTree" id="ENSGT01050000244894"/>
<name>A0A8C4SZ83_ERPCA</name>
<evidence type="ECO:0000313" key="8">
    <source>
        <dbReference type="Ensembl" id="ENSECRP00000024868.1"/>
    </source>
</evidence>
<feature type="transmembrane region" description="Helical" evidence="6">
    <location>
        <begin position="247"/>
        <end position="270"/>
    </location>
</feature>
<dbReference type="GO" id="GO:0005886">
    <property type="term" value="C:plasma membrane"/>
    <property type="evidence" value="ECO:0007669"/>
    <property type="project" value="InterPro"/>
</dbReference>